<comment type="caution">
    <text evidence="1">The sequence shown here is derived from an EMBL/GenBank/DDBJ whole genome shotgun (WGS) entry which is preliminary data.</text>
</comment>
<name>A0A7W3YM41_9LACO</name>
<evidence type="ECO:0000313" key="1">
    <source>
        <dbReference type="EMBL" id="MBB1096061.1"/>
    </source>
</evidence>
<dbReference type="Gene3D" id="3.30.1240.10">
    <property type="match status" value="1"/>
</dbReference>
<dbReference type="PANTHER" id="PTHR10000">
    <property type="entry name" value="PHOSPHOSERINE PHOSPHATASE"/>
    <property type="match status" value="1"/>
</dbReference>
<dbReference type="RefSeq" id="WP_182578920.1">
    <property type="nucleotide sequence ID" value="NZ_JACIVE010000062.1"/>
</dbReference>
<dbReference type="PANTHER" id="PTHR10000:SF8">
    <property type="entry name" value="HAD SUPERFAMILY HYDROLASE-LIKE, TYPE 3"/>
    <property type="match status" value="1"/>
</dbReference>
<dbReference type="GO" id="GO:0016791">
    <property type="term" value="F:phosphatase activity"/>
    <property type="evidence" value="ECO:0007669"/>
    <property type="project" value="TreeGrafter"/>
</dbReference>
<evidence type="ECO:0000313" key="2">
    <source>
        <dbReference type="Proteomes" id="UP000534578"/>
    </source>
</evidence>
<proteinExistence type="predicted"/>
<dbReference type="SFLD" id="SFLDG01140">
    <property type="entry name" value="C2.B:_Phosphomannomutase_and_P"/>
    <property type="match status" value="1"/>
</dbReference>
<dbReference type="EMBL" id="JACIVE010000062">
    <property type="protein sequence ID" value="MBB1096061.1"/>
    <property type="molecule type" value="Genomic_DNA"/>
</dbReference>
<dbReference type="Pfam" id="PF08282">
    <property type="entry name" value="Hydrolase_3"/>
    <property type="match status" value="1"/>
</dbReference>
<protein>
    <submittedName>
        <fullName evidence="1">HAD family phosphatase</fullName>
    </submittedName>
</protein>
<dbReference type="InterPro" id="IPR036412">
    <property type="entry name" value="HAD-like_sf"/>
</dbReference>
<reference evidence="1 2" key="1">
    <citation type="submission" date="2020-07" db="EMBL/GenBank/DDBJ databases">
        <title>Description of Limosilactobacillus balticus sp. nov., Limosilactobacillus agrestis sp. nov., Limosilactobacillus albertensis sp. nov., Limosilactobacillus rudii sp. nov., Limosilactobacillus fastidiosus sp. nov., five novel Limosilactobacillus species isolated from the vertebrate gastrointestinal tract, and proposal of 6 subspecies of Limosilactobacillus reuteri adapted to the gastrointestinal tract of specific vertebrate hosts.</title>
        <authorList>
            <person name="Li F."/>
            <person name="Cheng C."/>
            <person name="Zheng J."/>
            <person name="Quevedo R.M."/>
            <person name="Li J."/>
            <person name="Roos S."/>
            <person name="Gaenzle M.G."/>
            <person name="Walter J."/>
        </authorList>
    </citation>
    <scope>NUCLEOTIDE SEQUENCE [LARGE SCALE GENOMIC DNA]</scope>
    <source>
        <strain evidence="1 2">BG-MG3-A</strain>
    </source>
</reference>
<gene>
    <name evidence="1" type="ORF">H5R92_07785</name>
</gene>
<dbReference type="AlphaFoldDB" id="A0A7W3YM41"/>
<dbReference type="Gene3D" id="3.40.50.1000">
    <property type="entry name" value="HAD superfamily/HAD-like"/>
    <property type="match status" value="1"/>
</dbReference>
<dbReference type="NCBIfam" id="TIGR01484">
    <property type="entry name" value="HAD-SF-IIB"/>
    <property type="match status" value="1"/>
</dbReference>
<dbReference type="SUPFAM" id="SSF56784">
    <property type="entry name" value="HAD-like"/>
    <property type="match status" value="1"/>
</dbReference>
<dbReference type="Proteomes" id="UP000534578">
    <property type="component" value="Unassembled WGS sequence"/>
</dbReference>
<dbReference type="GO" id="GO:0000287">
    <property type="term" value="F:magnesium ion binding"/>
    <property type="evidence" value="ECO:0007669"/>
    <property type="project" value="TreeGrafter"/>
</dbReference>
<accession>A0A7W3YM41</accession>
<organism evidence="1 2">
    <name type="scientific">Limosilactobacillus agrestis</name>
    <dbReference type="NCBI Taxonomy" id="2759748"/>
    <lineage>
        <taxon>Bacteria</taxon>
        <taxon>Bacillati</taxon>
        <taxon>Bacillota</taxon>
        <taxon>Bacilli</taxon>
        <taxon>Lactobacillales</taxon>
        <taxon>Lactobacillaceae</taxon>
        <taxon>Limosilactobacillus</taxon>
    </lineage>
</organism>
<dbReference type="GO" id="GO:0005829">
    <property type="term" value="C:cytosol"/>
    <property type="evidence" value="ECO:0007669"/>
    <property type="project" value="TreeGrafter"/>
</dbReference>
<dbReference type="InterPro" id="IPR006379">
    <property type="entry name" value="HAD-SF_hydro_IIB"/>
</dbReference>
<dbReference type="InterPro" id="IPR023214">
    <property type="entry name" value="HAD_sf"/>
</dbReference>
<dbReference type="SFLD" id="SFLDS00003">
    <property type="entry name" value="Haloacid_Dehalogenase"/>
    <property type="match status" value="1"/>
</dbReference>
<sequence length="272" mass="30941">MGKYRFIAIDVDGTLLDDNDRFDVNRLNKDIELLEQQNYHFIIASGNSHDSLSTIFRPCPLVKEFVAENGGRLIINGKSIYGKTHSITTLQQLYSFIENTFPIPDILSLSGETQTIIAEQYRNIPVPFYPHHTYFSDLQKVTEPIYNLNIGWAKRKLPQTIIQEYVNQLNRQFPDLIQATYSGAYGIDILPQGVNKALGLKILVEEYLGGTLDQVVAFGDTSNDIEMLLEVGYGYAMKNATDDLLKVADKVTKFDNNHSGLLFEIERQFIHR</sequence>